<feature type="compositionally biased region" description="Low complexity" evidence="1">
    <location>
        <begin position="82"/>
        <end position="97"/>
    </location>
</feature>
<proteinExistence type="predicted"/>
<gene>
    <name evidence="2" type="ORF">PGRI_092340</name>
</gene>
<dbReference type="RefSeq" id="XP_040650377.1">
    <property type="nucleotide sequence ID" value="XM_040796947.1"/>
</dbReference>
<comment type="caution">
    <text evidence="2">The sequence shown here is derived from an EMBL/GenBank/DDBJ whole genome shotgun (WGS) entry which is preliminary data.</text>
</comment>
<evidence type="ECO:0000256" key="1">
    <source>
        <dbReference type="SAM" id="MobiDB-lite"/>
    </source>
</evidence>
<keyword evidence="3" id="KW-1185">Reference proteome</keyword>
<dbReference type="AlphaFoldDB" id="A0A135LSB8"/>
<organism evidence="2 3">
    <name type="scientific">Penicillium patulum</name>
    <name type="common">Penicillium griseofulvum</name>
    <dbReference type="NCBI Taxonomy" id="5078"/>
    <lineage>
        <taxon>Eukaryota</taxon>
        <taxon>Fungi</taxon>
        <taxon>Dikarya</taxon>
        <taxon>Ascomycota</taxon>
        <taxon>Pezizomycotina</taxon>
        <taxon>Eurotiomycetes</taxon>
        <taxon>Eurotiomycetidae</taxon>
        <taxon>Eurotiales</taxon>
        <taxon>Aspergillaceae</taxon>
        <taxon>Penicillium</taxon>
    </lineage>
</organism>
<feature type="compositionally biased region" description="Low complexity" evidence="1">
    <location>
        <begin position="66"/>
        <end position="75"/>
    </location>
</feature>
<dbReference type="EMBL" id="LHQR01000028">
    <property type="protein sequence ID" value="KXG51841.1"/>
    <property type="molecule type" value="Genomic_DNA"/>
</dbReference>
<feature type="compositionally biased region" description="Polar residues" evidence="1">
    <location>
        <begin position="29"/>
        <end position="39"/>
    </location>
</feature>
<feature type="compositionally biased region" description="Low complexity" evidence="1">
    <location>
        <begin position="276"/>
        <end position="292"/>
    </location>
</feature>
<dbReference type="GeneID" id="63712247"/>
<name>A0A135LSB8_PENPA</name>
<evidence type="ECO:0000313" key="3">
    <source>
        <dbReference type="Proteomes" id="UP000070168"/>
    </source>
</evidence>
<sequence length="567" mass="62592">MSEASAGPRFEHPPLTMRDKPTRKKFESQPVTMSDASATSLDLEAKSKFELSSHGVPDTGNAIAFDNSSPDSSDSSSEDGSDTSSSNGSSSSSPDSSSPDRFHMTFPESKVLKTNGLFDDSFEESPRPQPQNVWEKPSQSDSDTETVIWWDPAAKHDPGTAPADNCSYEESNVTPGDLIQGDIGDLSVEDLDSQPNAVWDTSSQSDSDAETVILWDPAAKDGSDTVSADNTGSDNPGVISGDFTQGNLDMESKDASDSASNEGSGLSSQEGSNTFSPVGPSSLSPISSTASSQDPVDTDELEPRISRGSQHICAYASPVQDGSRIRTSCDSNDDIGRWHVDPDGFINEARRAGGLYLFPLPVTKRELEPNDPLRKIHQDLALLQSILSTLTKHKINAVSMRLQKCEYEFMNELEYLPTLIFSATRDTFDDSWVTACRQIWRRLADAGFEQVNVEISDYEFTPWSVRPIRKTDPIWPVYMDILQKIQAEVDVTDMIGLRINRTGKADRRERPPLTVSMDVRYDTHRDWRATRDHIVKLLDDMNLPMVGVIITKGKNWRGLFYPGERRT</sequence>
<feature type="compositionally biased region" description="Polar residues" evidence="1">
    <location>
        <begin position="193"/>
        <end position="206"/>
    </location>
</feature>
<feature type="region of interest" description="Disordered" evidence="1">
    <location>
        <begin position="1"/>
        <end position="39"/>
    </location>
</feature>
<dbReference type="Proteomes" id="UP000070168">
    <property type="component" value="Unassembled WGS sequence"/>
</dbReference>
<feature type="compositionally biased region" description="Basic and acidic residues" evidence="1">
    <location>
        <begin position="9"/>
        <end position="27"/>
    </location>
</feature>
<feature type="compositionally biased region" description="Polar residues" evidence="1">
    <location>
        <begin position="257"/>
        <end position="275"/>
    </location>
</feature>
<feature type="region of interest" description="Disordered" evidence="1">
    <location>
        <begin position="52"/>
        <end position="309"/>
    </location>
</feature>
<dbReference type="OrthoDB" id="5424209at2759"/>
<feature type="compositionally biased region" description="Polar residues" evidence="1">
    <location>
        <begin position="224"/>
        <end position="234"/>
    </location>
</feature>
<reference evidence="2 3" key="1">
    <citation type="journal article" date="2016" name="BMC Genomics">
        <title>Genome sequencing and secondary metabolism of the postharvest pathogen Penicillium griseofulvum.</title>
        <authorList>
            <person name="Banani H."/>
            <person name="Marcet-Houben M."/>
            <person name="Ballester A.R."/>
            <person name="Abbruscato P."/>
            <person name="Gonzalez-Candelas L."/>
            <person name="Gabaldon T."/>
            <person name="Spadaro D."/>
        </authorList>
    </citation>
    <scope>NUCLEOTIDE SEQUENCE [LARGE SCALE GENOMIC DNA]</scope>
    <source>
        <strain evidence="2 3">PG3</strain>
    </source>
</reference>
<evidence type="ECO:0000313" key="2">
    <source>
        <dbReference type="EMBL" id="KXG51841.1"/>
    </source>
</evidence>
<protein>
    <submittedName>
        <fullName evidence="2">Uncharacterized protein</fullName>
    </submittedName>
</protein>
<dbReference type="OMA" id="ICAYASP"/>
<dbReference type="STRING" id="5078.A0A135LSB8"/>
<accession>A0A135LSB8</accession>